<protein>
    <submittedName>
        <fullName evidence="1">Uncharacterized protein</fullName>
    </submittedName>
</protein>
<dbReference type="Proteomes" id="UP001230051">
    <property type="component" value="Unassembled WGS sequence"/>
</dbReference>
<dbReference type="EMBL" id="JAGXEW010000070">
    <property type="protein sequence ID" value="KAK1150067.1"/>
    <property type="molecule type" value="Genomic_DNA"/>
</dbReference>
<accession>A0AAD8FQH2</accession>
<gene>
    <name evidence="1" type="ORF">AOXY_G34587</name>
</gene>
<comment type="caution">
    <text evidence="1">The sequence shown here is derived from an EMBL/GenBank/DDBJ whole genome shotgun (WGS) entry which is preliminary data.</text>
</comment>
<reference evidence="1" key="1">
    <citation type="submission" date="2022-02" db="EMBL/GenBank/DDBJ databases">
        <title>Atlantic sturgeon de novo genome assembly.</title>
        <authorList>
            <person name="Stock M."/>
            <person name="Klopp C."/>
            <person name="Guiguen Y."/>
            <person name="Cabau C."/>
            <person name="Parinello H."/>
            <person name="Santidrian Yebra-Pimentel E."/>
            <person name="Kuhl H."/>
            <person name="Dirks R.P."/>
            <person name="Guessner J."/>
            <person name="Wuertz S."/>
            <person name="Du K."/>
            <person name="Schartl M."/>
        </authorList>
    </citation>
    <scope>NUCLEOTIDE SEQUENCE</scope>
    <source>
        <strain evidence="1">STURGEONOMICS-FGT-2020</strain>
        <tissue evidence="1">Whole blood</tissue>
    </source>
</reference>
<name>A0AAD8FQH2_ACIOX</name>
<dbReference type="AlphaFoldDB" id="A0AAD8FQH2"/>
<evidence type="ECO:0000313" key="1">
    <source>
        <dbReference type="EMBL" id="KAK1150067.1"/>
    </source>
</evidence>
<keyword evidence="2" id="KW-1185">Reference proteome</keyword>
<proteinExistence type="predicted"/>
<evidence type="ECO:0000313" key="2">
    <source>
        <dbReference type="Proteomes" id="UP001230051"/>
    </source>
</evidence>
<sequence>MVKAQQSGTDQMMPEVAVAAVIMPFSWNNSHTLACHKFILLREKKKNSDREQRTFSGCDRGCCLYWKPT</sequence>
<organism evidence="1 2">
    <name type="scientific">Acipenser oxyrinchus oxyrinchus</name>
    <dbReference type="NCBI Taxonomy" id="40147"/>
    <lineage>
        <taxon>Eukaryota</taxon>
        <taxon>Metazoa</taxon>
        <taxon>Chordata</taxon>
        <taxon>Craniata</taxon>
        <taxon>Vertebrata</taxon>
        <taxon>Euteleostomi</taxon>
        <taxon>Actinopterygii</taxon>
        <taxon>Chondrostei</taxon>
        <taxon>Acipenseriformes</taxon>
        <taxon>Acipenseridae</taxon>
        <taxon>Acipenser</taxon>
    </lineage>
</organism>